<accession>A0A5B0R1A9</accession>
<protein>
    <submittedName>
        <fullName evidence="1">Uncharacterized protein</fullName>
    </submittedName>
</protein>
<reference evidence="1 2" key="1">
    <citation type="submission" date="2019-05" db="EMBL/GenBank/DDBJ databases">
        <title>Emergence of the Ug99 lineage of the wheat stem rust pathogen through somatic hybridization.</title>
        <authorList>
            <person name="Li F."/>
            <person name="Upadhyaya N.M."/>
            <person name="Sperschneider J."/>
            <person name="Matny O."/>
            <person name="Nguyen-Phuc H."/>
            <person name="Mago R."/>
            <person name="Raley C."/>
            <person name="Miller M.E."/>
            <person name="Silverstein K.A.T."/>
            <person name="Henningsen E."/>
            <person name="Hirsch C.D."/>
            <person name="Visser B."/>
            <person name="Pretorius Z.A."/>
            <person name="Steffenson B.J."/>
            <person name="Schwessinger B."/>
            <person name="Dodds P.N."/>
            <person name="Figueroa M."/>
        </authorList>
    </citation>
    <scope>NUCLEOTIDE SEQUENCE [LARGE SCALE GENOMIC DNA]</scope>
    <source>
        <strain evidence="1">21-0</strain>
    </source>
</reference>
<evidence type="ECO:0000313" key="1">
    <source>
        <dbReference type="EMBL" id="KAA1118704.1"/>
    </source>
</evidence>
<sequence>MVLFELLINRLFLYLEEETFQQSETTNDLSGLGGPFGNEKKVLECFHGVESSFVVTCKGSSKWDNDVPEDISGILLTFDKKTKKFVLLALDSPDYFSFKSIEILIDDLPDDDDLLVFGLDFIGGGNRGL</sequence>
<dbReference type="Proteomes" id="UP000324748">
    <property type="component" value="Unassembled WGS sequence"/>
</dbReference>
<organism evidence="1 2">
    <name type="scientific">Puccinia graminis f. sp. tritici</name>
    <dbReference type="NCBI Taxonomy" id="56615"/>
    <lineage>
        <taxon>Eukaryota</taxon>
        <taxon>Fungi</taxon>
        <taxon>Dikarya</taxon>
        <taxon>Basidiomycota</taxon>
        <taxon>Pucciniomycotina</taxon>
        <taxon>Pucciniomycetes</taxon>
        <taxon>Pucciniales</taxon>
        <taxon>Pucciniaceae</taxon>
        <taxon>Puccinia</taxon>
    </lineage>
</organism>
<keyword evidence="2" id="KW-1185">Reference proteome</keyword>
<gene>
    <name evidence="1" type="ORF">PGT21_002747</name>
</gene>
<evidence type="ECO:0000313" key="2">
    <source>
        <dbReference type="Proteomes" id="UP000324748"/>
    </source>
</evidence>
<comment type="caution">
    <text evidence="1">The sequence shown here is derived from an EMBL/GenBank/DDBJ whole genome shotgun (WGS) entry which is preliminary data.</text>
</comment>
<name>A0A5B0R1A9_PUCGR</name>
<proteinExistence type="predicted"/>
<dbReference type="EMBL" id="VSWC01000001">
    <property type="protein sequence ID" value="KAA1118704.1"/>
    <property type="molecule type" value="Genomic_DNA"/>
</dbReference>
<dbReference type="AlphaFoldDB" id="A0A5B0R1A9"/>